<dbReference type="InParanoid" id="A0A166N2X8"/>
<dbReference type="InterPro" id="IPR032675">
    <property type="entry name" value="LRR_dom_sf"/>
</dbReference>
<evidence type="ECO:0000313" key="1">
    <source>
        <dbReference type="EMBL" id="KZV78697.1"/>
    </source>
</evidence>
<dbReference type="Gene3D" id="3.80.10.10">
    <property type="entry name" value="Ribonuclease Inhibitor"/>
    <property type="match status" value="1"/>
</dbReference>
<evidence type="ECO:0008006" key="3">
    <source>
        <dbReference type="Google" id="ProtNLM"/>
    </source>
</evidence>
<protein>
    <recommendedName>
        <fullName evidence="3">F-box domain-containing protein</fullName>
    </recommendedName>
</protein>
<sequence length="426" mass="48354">MMDRLPYDVVYRISEELTSYTPDERRELIPFNHPSLLHAPAQKAHFDLRACALVCASWSIPASTVNVRNLYLRRATPETLASALSRDDRHLLVQSLQFGNEFCSDSHMPGQDSTDRKRCTNGVSMTTLLAALSMCQNVRNLAVYEWLELSTPIDYSTYTPGFSSITTFSLGYSLDPARTLDLRSFCMFLRLLPALKRLAFGDLRGTAKSISDIAPPDFALESLAVSDDRGIDFQSYEWLLARSARSLRTFWAYGVYGELVNESINRSLRMVAPSLRTLYYHAGCLADLDNGVFGSCTLLEELCIRDLTITSTSTIHTLPSLRKLILAATRIGIERREDGTELETLHFFYDYELHGLVDMLIRPREETFPKLEVLAIETDDVAPMRDPPYRELKALRAACEARSIEFQFSRMKEVEDYYADVRPVDS</sequence>
<dbReference type="AlphaFoldDB" id="A0A166N2X8"/>
<keyword evidence="2" id="KW-1185">Reference proteome</keyword>
<evidence type="ECO:0000313" key="2">
    <source>
        <dbReference type="Proteomes" id="UP000077266"/>
    </source>
</evidence>
<dbReference type="OrthoDB" id="2522283at2759"/>
<dbReference type="SUPFAM" id="SSF52047">
    <property type="entry name" value="RNI-like"/>
    <property type="match status" value="1"/>
</dbReference>
<dbReference type="EMBL" id="KV426790">
    <property type="protein sequence ID" value="KZV78697.1"/>
    <property type="molecule type" value="Genomic_DNA"/>
</dbReference>
<dbReference type="Proteomes" id="UP000077266">
    <property type="component" value="Unassembled WGS sequence"/>
</dbReference>
<gene>
    <name evidence="1" type="ORF">EXIGLDRAFT_847253</name>
</gene>
<proteinExistence type="predicted"/>
<name>A0A166N2X8_EXIGL</name>
<accession>A0A166N2X8</accession>
<organism evidence="1 2">
    <name type="scientific">Exidia glandulosa HHB12029</name>
    <dbReference type="NCBI Taxonomy" id="1314781"/>
    <lineage>
        <taxon>Eukaryota</taxon>
        <taxon>Fungi</taxon>
        <taxon>Dikarya</taxon>
        <taxon>Basidiomycota</taxon>
        <taxon>Agaricomycotina</taxon>
        <taxon>Agaricomycetes</taxon>
        <taxon>Auriculariales</taxon>
        <taxon>Exidiaceae</taxon>
        <taxon>Exidia</taxon>
    </lineage>
</organism>
<reference evidence="1 2" key="1">
    <citation type="journal article" date="2016" name="Mol. Biol. Evol.">
        <title>Comparative Genomics of Early-Diverging Mushroom-Forming Fungi Provides Insights into the Origins of Lignocellulose Decay Capabilities.</title>
        <authorList>
            <person name="Nagy L.G."/>
            <person name="Riley R."/>
            <person name="Tritt A."/>
            <person name="Adam C."/>
            <person name="Daum C."/>
            <person name="Floudas D."/>
            <person name="Sun H."/>
            <person name="Yadav J.S."/>
            <person name="Pangilinan J."/>
            <person name="Larsson K.H."/>
            <person name="Matsuura K."/>
            <person name="Barry K."/>
            <person name="Labutti K."/>
            <person name="Kuo R."/>
            <person name="Ohm R.A."/>
            <person name="Bhattacharya S.S."/>
            <person name="Shirouzu T."/>
            <person name="Yoshinaga Y."/>
            <person name="Martin F.M."/>
            <person name="Grigoriev I.V."/>
            <person name="Hibbett D.S."/>
        </authorList>
    </citation>
    <scope>NUCLEOTIDE SEQUENCE [LARGE SCALE GENOMIC DNA]</scope>
    <source>
        <strain evidence="1 2">HHB12029</strain>
    </source>
</reference>